<organism evidence="3 4">
    <name type="scientific">Leucobacter iarius</name>
    <dbReference type="NCBI Taxonomy" id="333963"/>
    <lineage>
        <taxon>Bacteria</taxon>
        <taxon>Bacillati</taxon>
        <taxon>Actinomycetota</taxon>
        <taxon>Actinomycetes</taxon>
        <taxon>Micrococcales</taxon>
        <taxon>Microbacteriaceae</taxon>
        <taxon>Leucobacter</taxon>
    </lineage>
</organism>
<gene>
    <name evidence="3" type="ORF">GCM10009768_27190</name>
</gene>
<reference evidence="3 4" key="1">
    <citation type="journal article" date="2019" name="Int. J. Syst. Evol. Microbiol.">
        <title>The Global Catalogue of Microorganisms (GCM) 10K type strain sequencing project: providing services to taxonomists for standard genome sequencing and annotation.</title>
        <authorList>
            <consortium name="The Broad Institute Genomics Platform"/>
            <consortium name="The Broad Institute Genome Sequencing Center for Infectious Disease"/>
            <person name="Wu L."/>
            <person name="Ma J."/>
        </authorList>
    </citation>
    <scope>NUCLEOTIDE SEQUENCE [LARGE SCALE GENOMIC DNA]</scope>
    <source>
        <strain evidence="3 4">JCM 14736</strain>
    </source>
</reference>
<evidence type="ECO:0000256" key="2">
    <source>
        <dbReference type="SAM" id="Phobius"/>
    </source>
</evidence>
<dbReference type="Gene3D" id="3.90.1720.10">
    <property type="entry name" value="endopeptidase domain like (from Nostoc punctiforme)"/>
    <property type="match status" value="1"/>
</dbReference>
<evidence type="ECO:0000256" key="1">
    <source>
        <dbReference type="SAM" id="MobiDB-lite"/>
    </source>
</evidence>
<protein>
    <recommendedName>
        <fullName evidence="5">NlpC/P60 domain-containing protein</fullName>
    </recommendedName>
</protein>
<dbReference type="SUPFAM" id="SSF54001">
    <property type="entry name" value="Cysteine proteinases"/>
    <property type="match status" value="1"/>
</dbReference>
<dbReference type="EMBL" id="BAAAOB010000004">
    <property type="protein sequence ID" value="GAA1796733.1"/>
    <property type="molecule type" value="Genomic_DNA"/>
</dbReference>
<keyword evidence="2" id="KW-0472">Membrane</keyword>
<sequence>MVQTGRTSQENDYVRQTPLVTQHPGSAQTPGTDVAIAAPAARPARPARRRLVRMLGAGVVSAGMVSVFALPAYATDIQTEGYRAPAAIQVNQVLTTADAEGALQTEAPSTELAPAPKPVVPAKKADDATTATVESGNTQTEAPKLPDIPAGKGAAGLVAAARAQIGVNQDCTDLVQNALAAIGMFERRDQGGYDLGPMDFGRFGTQVSPDAVKFGDIMMRGGHVAIYTGDGVNHRAVHGGFGGNQTVETDVDSNPGNYAVIIRIP</sequence>
<evidence type="ECO:0008006" key="5">
    <source>
        <dbReference type="Google" id="ProtNLM"/>
    </source>
</evidence>
<evidence type="ECO:0000313" key="4">
    <source>
        <dbReference type="Proteomes" id="UP001500851"/>
    </source>
</evidence>
<keyword evidence="2" id="KW-1133">Transmembrane helix</keyword>
<dbReference type="Proteomes" id="UP001500851">
    <property type="component" value="Unassembled WGS sequence"/>
</dbReference>
<comment type="caution">
    <text evidence="3">The sequence shown here is derived from an EMBL/GenBank/DDBJ whole genome shotgun (WGS) entry which is preliminary data.</text>
</comment>
<dbReference type="InterPro" id="IPR038765">
    <property type="entry name" value="Papain-like_cys_pep_sf"/>
</dbReference>
<accession>A0ABN2LQH5</accession>
<proteinExistence type="predicted"/>
<feature type="region of interest" description="Disordered" evidence="1">
    <location>
        <begin position="106"/>
        <end position="148"/>
    </location>
</feature>
<evidence type="ECO:0000313" key="3">
    <source>
        <dbReference type="EMBL" id="GAA1796733.1"/>
    </source>
</evidence>
<name>A0ABN2LQH5_9MICO</name>
<keyword evidence="2" id="KW-0812">Transmembrane</keyword>
<keyword evidence="4" id="KW-1185">Reference proteome</keyword>
<feature type="transmembrane region" description="Helical" evidence="2">
    <location>
        <begin position="51"/>
        <end position="74"/>
    </location>
</feature>